<protein>
    <submittedName>
        <fullName evidence="2">Winged helix-turn-helix DNA-binding</fullName>
    </submittedName>
</protein>
<accession>A0A1G7RUJ7</accession>
<dbReference type="InterPro" id="IPR036390">
    <property type="entry name" value="WH_DNA-bd_sf"/>
</dbReference>
<dbReference type="Proteomes" id="UP000199076">
    <property type="component" value="Unassembled WGS sequence"/>
</dbReference>
<reference evidence="3" key="1">
    <citation type="submission" date="2016-10" db="EMBL/GenBank/DDBJ databases">
        <authorList>
            <person name="Varghese N."/>
            <person name="Submissions S."/>
        </authorList>
    </citation>
    <scope>NUCLEOTIDE SEQUENCE [LARGE SCALE GENOMIC DNA]</scope>
    <source>
        <strain evidence="3">IBRC-M 10760</strain>
    </source>
</reference>
<dbReference type="InterPro" id="IPR011991">
    <property type="entry name" value="ArsR-like_HTH"/>
</dbReference>
<sequence length="179" mass="19960">MSDTRTSIASEIRRTPGIHFNELTRALDLAPGQVQYHLKKLTGTDEVVEESLYGRTHYYPANYGSWERGALAVLRRETARDILVYLLTNGQTSPATVADGVGIARSTLEWHLDHLVEQDLVEKERDHRNHVTLVVSHPKETAELLGLVEPSVADRLVDRFTRLVDGLLDGGANPPAEDQ</sequence>
<dbReference type="PANTHER" id="PTHR36216">
    <property type="entry name" value="TRANSCRIPTIONAL REGULATOR, TRMB"/>
    <property type="match status" value="1"/>
</dbReference>
<dbReference type="Pfam" id="PF12840">
    <property type="entry name" value="HTH_20"/>
    <property type="match status" value="1"/>
</dbReference>
<evidence type="ECO:0000259" key="1">
    <source>
        <dbReference type="Pfam" id="PF24266"/>
    </source>
</evidence>
<organism evidence="2 3">
    <name type="scientific">Halorientalis regularis</name>
    <dbReference type="NCBI Taxonomy" id="660518"/>
    <lineage>
        <taxon>Archaea</taxon>
        <taxon>Methanobacteriati</taxon>
        <taxon>Methanobacteriota</taxon>
        <taxon>Stenosarchaea group</taxon>
        <taxon>Halobacteria</taxon>
        <taxon>Halobacteriales</taxon>
        <taxon>Haloarculaceae</taxon>
        <taxon>Halorientalis</taxon>
    </lineage>
</organism>
<dbReference type="InterPro" id="IPR036388">
    <property type="entry name" value="WH-like_DNA-bd_sf"/>
</dbReference>
<evidence type="ECO:0000313" key="3">
    <source>
        <dbReference type="Proteomes" id="UP000199076"/>
    </source>
</evidence>
<dbReference type="OrthoDB" id="28610at2157"/>
<gene>
    <name evidence="2" type="ORF">SAMN05216218_11640</name>
</gene>
<name>A0A1G7RUJ7_9EURY</name>
<dbReference type="AlphaFoldDB" id="A0A1G7RUJ7"/>
<dbReference type="CDD" id="cd00090">
    <property type="entry name" value="HTH_ARSR"/>
    <property type="match status" value="1"/>
</dbReference>
<feature type="domain" description="HVO-0163 N-terminal HTH" evidence="1">
    <location>
        <begin position="2"/>
        <end position="71"/>
    </location>
</feature>
<proteinExistence type="predicted"/>
<dbReference type="InterPro" id="IPR056504">
    <property type="entry name" value="HTH_HVO_0163_N"/>
</dbReference>
<keyword evidence="3" id="KW-1185">Reference proteome</keyword>
<evidence type="ECO:0000313" key="2">
    <source>
        <dbReference type="EMBL" id="SDG14465.1"/>
    </source>
</evidence>
<dbReference type="Pfam" id="PF24266">
    <property type="entry name" value="HTH_HVO_0163_N"/>
    <property type="match status" value="1"/>
</dbReference>
<dbReference type="SUPFAM" id="SSF46785">
    <property type="entry name" value="Winged helix' DNA-binding domain"/>
    <property type="match status" value="2"/>
</dbReference>
<dbReference type="Gene3D" id="1.10.10.10">
    <property type="entry name" value="Winged helix-like DNA-binding domain superfamily/Winged helix DNA-binding domain"/>
    <property type="match status" value="2"/>
</dbReference>
<dbReference type="GO" id="GO:0003677">
    <property type="term" value="F:DNA binding"/>
    <property type="evidence" value="ECO:0007669"/>
    <property type="project" value="UniProtKB-KW"/>
</dbReference>
<dbReference type="PANTHER" id="PTHR36216:SF1">
    <property type="entry name" value="HTH ARSR-TYPE DOMAIN-CONTAINING PROTEIN"/>
    <property type="match status" value="1"/>
</dbReference>
<dbReference type="RefSeq" id="WP_092661338.1">
    <property type="nucleotide sequence ID" value="NZ_FNBK01000016.1"/>
</dbReference>
<dbReference type="EMBL" id="FNBK01000016">
    <property type="protein sequence ID" value="SDG14465.1"/>
    <property type="molecule type" value="Genomic_DNA"/>
</dbReference>
<keyword evidence="2" id="KW-0238">DNA-binding</keyword>
<dbReference type="STRING" id="660518.SAMN05216218_11640"/>